<comment type="subcellular location">
    <subcellularLocation>
        <location evidence="2">Membrane</location>
        <topology evidence="2">Multi-pass membrane protein</topology>
    </subcellularLocation>
</comment>
<dbReference type="Gene3D" id="2.60.40.4060">
    <property type="entry name" value="Reeler domain"/>
    <property type="match status" value="1"/>
</dbReference>
<evidence type="ECO:0000313" key="7">
    <source>
        <dbReference type="EMBL" id="PVD31123.1"/>
    </source>
</evidence>
<name>A0A2T7PCH7_POMCA</name>
<gene>
    <name evidence="7" type="ORF">C0Q70_10401</name>
</gene>
<dbReference type="GO" id="GO:0016020">
    <property type="term" value="C:membrane"/>
    <property type="evidence" value="ECO:0007669"/>
    <property type="project" value="UniProtKB-SubCell"/>
</dbReference>
<reference evidence="7 8" key="1">
    <citation type="submission" date="2018-04" db="EMBL/GenBank/DDBJ databases">
        <title>The genome of golden apple snail Pomacea canaliculata provides insight into stress tolerance and invasive adaptation.</title>
        <authorList>
            <person name="Liu C."/>
            <person name="Liu B."/>
            <person name="Ren Y."/>
            <person name="Zhang Y."/>
            <person name="Wang H."/>
            <person name="Li S."/>
            <person name="Jiang F."/>
            <person name="Yin L."/>
            <person name="Zhang G."/>
            <person name="Qian W."/>
            <person name="Fan W."/>
        </authorList>
    </citation>
    <scope>NUCLEOTIDE SEQUENCE [LARGE SCALE GENOMIC DNA]</scope>
    <source>
        <strain evidence="7">SZHN2017</strain>
        <tissue evidence="7">Muscle</tissue>
    </source>
</reference>
<dbReference type="InterPro" id="IPR002861">
    <property type="entry name" value="Reeler_dom"/>
</dbReference>
<dbReference type="EMBL" id="PZQS01000005">
    <property type="protein sequence ID" value="PVD31123.1"/>
    <property type="molecule type" value="Genomic_DNA"/>
</dbReference>
<evidence type="ECO:0000256" key="2">
    <source>
        <dbReference type="ARBA" id="ARBA00004141"/>
    </source>
</evidence>
<dbReference type="InterPro" id="IPR042789">
    <property type="entry name" value="FRRS1L"/>
</dbReference>
<proteinExistence type="predicted"/>
<protein>
    <recommendedName>
        <fullName evidence="9">Reelin domain-containing protein</fullName>
    </recommendedName>
</protein>
<evidence type="ECO:0000259" key="5">
    <source>
        <dbReference type="PROSITE" id="PS50836"/>
    </source>
</evidence>
<dbReference type="GO" id="GO:1900449">
    <property type="term" value="P:regulation of glutamate receptor signaling pathway"/>
    <property type="evidence" value="ECO:0007669"/>
    <property type="project" value="InterPro"/>
</dbReference>
<feature type="transmembrane region" description="Helical" evidence="4">
    <location>
        <begin position="307"/>
        <end position="330"/>
    </location>
</feature>
<evidence type="ECO:0000256" key="4">
    <source>
        <dbReference type="SAM" id="Phobius"/>
    </source>
</evidence>
<comment type="cofactor">
    <cofactor evidence="1">
        <name>heme b</name>
        <dbReference type="ChEBI" id="CHEBI:60344"/>
    </cofactor>
</comment>
<keyword evidence="4" id="KW-0812">Transmembrane</keyword>
<dbReference type="Pfam" id="PF03351">
    <property type="entry name" value="DOMON"/>
    <property type="match status" value="1"/>
</dbReference>
<comment type="caution">
    <text evidence="7">The sequence shown here is derived from an EMBL/GenBank/DDBJ whole genome shotgun (WGS) entry which is preliminary data.</text>
</comment>
<keyword evidence="4" id="KW-0472">Membrane</keyword>
<dbReference type="STRING" id="400727.A0A2T7PCH7"/>
<dbReference type="AlphaFoldDB" id="A0A2T7PCH7"/>
<evidence type="ECO:0000313" key="8">
    <source>
        <dbReference type="Proteomes" id="UP000245119"/>
    </source>
</evidence>
<dbReference type="Proteomes" id="UP000245119">
    <property type="component" value="Linkage Group LG5"/>
</dbReference>
<accession>A0A2T7PCH7</accession>
<feature type="domain" description="DOMON" evidence="5">
    <location>
        <begin position="154"/>
        <end position="277"/>
    </location>
</feature>
<feature type="domain" description="Reelin" evidence="6">
    <location>
        <begin position="1"/>
        <end position="121"/>
    </location>
</feature>
<dbReference type="OrthoDB" id="6418377at2759"/>
<keyword evidence="4" id="KW-1133">Transmembrane helix</keyword>
<dbReference type="Pfam" id="PF02014">
    <property type="entry name" value="Reeler"/>
    <property type="match status" value="1"/>
</dbReference>
<dbReference type="PROSITE" id="PS51019">
    <property type="entry name" value="REELIN"/>
    <property type="match status" value="1"/>
</dbReference>
<keyword evidence="8" id="KW-1185">Reference proteome</keyword>
<keyword evidence="3" id="KW-0408">Iron</keyword>
<sequence>MSGVEIIATSPNRTFKGFQVTARRVNNSTNPEELLGIFNTTDGDSKVITCLGQPQKMLGHATNATRAVVNATWTAPTQNAGDIVFHATVVENKTVIWYDITATLRTSNNNNIQPPVHTVPPVTTLPGLPDWDECGTSKGCFLYPGSSKTTCSGDDCVAALSYRSSGDLFTFELTAEGQDFYVAVGFSEDRSMGDDQVVICTALPGHQTVQMSYNPTTRKTTNKQYTIGLSNLSTKQQNGRVYCTFNSTAKLVSIKEDGSSRTFDLGKEKYYLFLAWGPLYRGTDVISKHTQTAISPDMMDLLTISGAVPMLTGTSALITSALCLAAWCLLKP</sequence>
<dbReference type="CDD" id="cd08544">
    <property type="entry name" value="Reeler"/>
    <property type="match status" value="1"/>
</dbReference>
<evidence type="ECO:0000256" key="1">
    <source>
        <dbReference type="ARBA" id="ARBA00001970"/>
    </source>
</evidence>
<dbReference type="InterPro" id="IPR042307">
    <property type="entry name" value="Reeler_sf"/>
</dbReference>
<dbReference type="PROSITE" id="PS50836">
    <property type="entry name" value="DOMON"/>
    <property type="match status" value="1"/>
</dbReference>
<evidence type="ECO:0000256" key="3">
    <source>
        <dbReference type="ARBA" id="ARBA00023004"/>
    </source>
</evidence>
<dbReference type="GO" id="GO:0099072">
    <property type="term" value="P:regulation of postsynaptic membrane neurotransmitter receptor levels"/>
    <property type="evidence" value="ECO:0007669"/>
    <property type="project" value="TreeGrafter"/>
</dbReference>
<dbReference type="SMART" id="SM00664">
    <property type="entry name" value="DoH"/>
    <property type="match status" value="1"/>
</dbReference>
<dbReference type="CDD" id="cd09628">
    <property type="entry name" value="DOMON_SDR_2_like"/>
    <property type="match status" value="1"/>
</dbReference>
<organism evidence="7 8">
    <name type="scientific">Pomacea canaliculata</name>
    <name type="common">Golden apple snail</name>
    <dbReference type="NCBI Taxonomy" id="400727"/>
    <lineage>
        <taxon>Eukaryota</taxon>
        <taxon>Metazoa</taxon>
        <taxon>Spiralia</taxon>
        <taxon>Lophotrochozoa</taxon>
        <taxon>Mollusca</taxon>
        <taxon>Gastropoda</taxon>
        <taxon>Caenogastropoda</taxon>
        <taxon>Architaenioglossa</taxon>
        <taxon>Ampullarioidea</taxon>
        <taxon>Ampullariidae</taxon>
        <taxon>Pomacea</taxon>
    </lineage>
</organism>
<dbReference type="PANTHER" id="PTHR46902:SF1">
    <property type="entry name" value="DOMON DOMAIN-CONTAINING PROTEIN FRRS1L"/>
    <property type="match status" value="1"/>
</dbReference>
<evidence type="ECO:0000259" key="6">
    <source>
        <dbReference type="PROSITE" id="PS51019"/>
    </source>
</evidence>
<dbReference type="PANTHER" id="PTHR46902">
    <property type="entry name" value="DOMON DOMAIN-CONTAINING PROTEIN FRRS1L"/>
    <property type="match status" value="1"/>
</dbReference>
<evidence type="ECO:0008006" key="9">
    <source>
        <dbReference type="Google" id="ProtNLM"/>
    </source>
</evidence>
<dbReference type="InterPro" id="IPR005018">
    <property type="entry name" value="DOMON_domain"/>
</dbReference>